<dbReference type="PANTHER" id="PTHR43394">
    <property type="entry name" value="ATP-DEPENDENT PERMEASE MDL1, MITOCHONDRIAL"/>
    <property type="match status" value="1"/>
</dbReference>
<evidence type="ECO:0000313" key="12">
    <source>
        <dbReference type="EMBL" id="KAK9836475.1"/>
    </source>
</evidence>
<dbReference type="GO" id="GO:0005743">
    <property type="term" value="C:mitochondrial inner membrane"/>
    <property type="evidence" value="ECO:0007669"/>
    <property type="project" value="UniProtKB-SubCell"/>
</dbReference>
<evidence type="ECO:0000256" key="2">
    <source>
        <dbReference type="ARBA" id="ARBA00022448"/>
    </source>
</evidence>
<dbReference type="Gene3D" id="1.20.1560.10">
    <property type="entry name" value="ABC transporter type 1, transmembrane domain"/>
    <property type="match status" value="1"/>
</dbReference>
<dbReference type="PANTHER" id="PTHR43394:SF1">
    <property type="entry name" value="ATP-BINDING CASSETTE SUB-FAMILY B MEMBER 10, MITOCHONDRIAL"/>
    <property type="match status" value="1"/>
</dbReference>
<dbReference type="FunFam" id="1.20.1560.10:FF:000058">
    <property type="entry name" value="ABC transporter B family member 25"/>
    <property type="match status" value="1"/>
</dbReference>
<keyword evidence="5" id="KW-0067">ATP-binding</keyword>
<dbReference type="GO" id="GO:0090374">
    <property type="term" value="P:oligopeptide export from mitochondrion"/>
    <property type="evidence" value="ECO:0007669"/>
    <property type="project" value="TreeGrafter"/>
</dbReference>
<evidence type="ECO:0000256" key="3">
    <source>
        <dbReference type="ARBA" id="ARBA00022692"/>
    </source>
</evidence>
<keyword evidence="3 9" id="KW-0812">Transmembrane</keyword>
<evidence type="ECO:0000259" key="10">
    <source>
        <dbReference type="PROSITE" id="PS50893"/>
    </source>
</evidence>
<dbReference type="Pfam" id="PF00005">
    <property type="entry name" value="ABC_tran"/>
    <property type="match status" value="1"/>
</dbReference>
<dbReference type="PROSITE" id="PS50929">
    <property type="entry name" value="ABC_TM1F"/>
    <property type="match status" value="1"/>
</dbReference>
<dbReference type="InterPro" id="IPR011527">
    <property type="entry name" value="ABC1_TM_dom"/>
</dbReference>
<dbReference type="Proteomes" id="UP001438707">
    <property type="component" value="Unassembled WGS sequence"/>
</dbReference>
<keyword evidence="4" id="KW-0547">Nucleotide-binding</keyword>
<keyword evidence="2" id="KW-0813">Transport</keyword>
<dbReference type="InterPro" id="IPR003593">
    <property type="entry name" value="AAA+_ATPase"/>
</dbReference>
<evidence type="ECO:0000256" key="8">
    <source>
        <dbReference type="SAM" id="MobiDB-lite"/>
    </source>
</evidence>
<organism evidence="12 13">
    <name type="scientific">Apatococcus lobatus</name>
    <dbReference type="NCBI Taxonomy" id="904363"/>
    <lineage>
        <taxon>Eukaryota</taxon>
        <taxon>Viridiplantae</taxon>
        <taxon>Chlorophyta</taxon>
        <taxon>core chlorophytes</taxon>
        <taxon>Trebouxiophyceae</taxon>
        <taxon>Chlorellales</taxon>
        <taxon>Chlorellaceae</taxon>
        <taxon>Apatococcus</taxon>
    </lineage>
</organism>
<dbReference type="PROSITE" id="PS00211">
    <property type="entry name" value="ABC_TRANSPORTER_1"/>
    <property type="match status" value="1"/>
</dbReference>
<evidence type="ECO:0000256" key="1">
    <source>
        <dbReference type="ARBA" id="ARBA00004448"/>
    </source>
</evidence>
<dbReference type="Gene3D" id="3.40.50.300">
    <property type="entry name" value="P-loop containing nucleotide triphosphate hydrolases"/>
    <property type="match status" value="1"/>
</dbReference>
<feature type="transmembrane region" description="Helical" evidence="9">
    <location>
        <begin position="324"/>
        <end position="348"/>
    </location>
</feature>
<evidence type="ECO:0000259" key="11">
    <source>
        <dbReference type="PROSITE" id="PS50929"/>
    </source>
</evidence>
<feature type="transmembrane region" description="Helical" evidence="9">
    <location>
        <begin position="105"/>
        <end position="127"/>
    </location>
</feature>
<dbReference type="InterPro" id="IPR003439">
    <property type="entry name" value="ABC_transporter-like_ATP-bd"/>
</dbReference>
<proteinExistence type="predicted"/>
<reference evidence="12 13" key="1">
    <citation type="journal article" date="2024" name="Nat. Commun.">
        <title>Phylogenomics reveals the evolutionary origins of lichenization in chlorophyte algae.</title>
        <authorList>
            <person name="Puginier C."/>
            <person name="Libourel C."/>
            <person name="Otte J."/>
            <person name="Skaloud P."/>
            <person name="Haon M."/>
            <person name="Grisel S."/>
            <person name="Petersen M."/>
            <person name="Berrin J.G."/>
            <person name="Delaux P.M."/>
            <person name="Dal Grande F."/>
            <person name="Keller J."/>
        </authorList>
    </citation>
    <scope>NUCLEOTIDE SEQUENCE [LARGE SCALE GENOMIC DNA]</scope>
    <source>
        <strain evidence="12 13">SAG 2145</strain>
    </source>
</reference>
<dbReference type="GO" id="GO:0005524">
    <property type="term" value="F:ATP binding"/>
    <property type="evidence" value="ECO:0007669"/>
    <property type="project" value="UniProtKB-KW"/>
</dbReference>
<name>A0AAW1RQP0_9CHLO</name>
<evidence type="ECO:0000256" key="7">
    <source>
        <dbReference type="ARBA" id="ARBA00023136"/>
    </source>
</evidence>
<dbReference type="GO" id="GO:0015421">
    <property type="term" value="F:ABC-type oligopeptide transporter activity"/>
    <property type="evidence" value="ECO:0007669"/>
    <property type="project" value="TreeGrafter"/>
</dbReference>
<feature type="transmembrane region" description="Helical" evidence="9">
    <location>
        <begin position="49"/>
        <end position="69"/>
    </location>
</feature>
<comment type="subcellular location">
    <subcellularLocation>
        <location evidence="1">Mitochondrion inner membrane</location>
        <topology evidence="1">Multi-pass membrane protein</topology>
    </subcellularLocation>
</comment>
<keyword evidence="7 9" id="KW-0472">Membrane</keyword>
<evidence type="ECO:0000256" key="6">
    <source>
        <dbReference type="ARBA" id="ARBA00022989"/>
    </source>
</evidence>
<feature type="domain" description="ABC transmembrane type-1" evidence="11">
    <location>
        <begin position="53"/>
        <end position="344"/>
    </location>
</feature>
<dbReference type="CDD" id="cd03249">
    <property type="entry name" value="ABC_MTABC3_MDL1_MDL2"/>
    <property type="match status" value="1"/>
</dbReference>
<dbReference type="EMBL" id="JALJOS010000007">
    <property type="protein sequence ID" value="KAK9836475.1"/>
    <property type="molecule type" value="Genomic_DNA"/>
</dbReference>
<evidence type="ECO:0000256" key="9">
    <source>
        <dbReference type="SAM" id="Phobius"/>
    </source>
</evidence>
<gene>
    <name evidence="12" type="ORF">WJX74_001251</name>
</gene>
<dbReference type="InterPro" id="IPR027417">
    <property type="entry name" value="P-loop_NTPase"/>
</dbReference>
<feature type="transmembrane region" description="Helical" evidence="9">
    <location>
        <begin position="200"/>
        <end position="219"/>
    </location>
</feature>
<evidence type="ECO:0000256" key="4">
    <source>
        <dbReference type="ARBA" id="ARBA00022741"/>
    </source>
</evidence>
<keyword evidence="6 9" id="KW-1133">Transmembrane helix</keyword>
<dbReference type="InterPro" id="IPR017871">
    <property type="entry name" value="ABC_transporter-like_CS"/>
</dbReference>
<dbReference type="SUPFAM" id="SSF52540">
    <property type="entry name" value="P-loop containing nucleoside triphosphate hydrolases"/>
    <property type="match status" value="1"/>
</dbReference>
<comment type="caution">
    <text evidence="12">The sequence shown here is derived from an EMBL/GenBank/DDBJ whole genome shotgun (WGS) entry which is preliminary data.</text>
</comment>
<dbReference type="PROSITE" id="PS50893">
    <property type="entry name" value="ABC_TRANSPORTER_2"/>
    <property type="match status" value="1"/>
</dbReference>
<dbReference type="SUPFAM" id="SSF90123">
    <property type="entry name" value="ABC transporter transmembrane region"/>
    <property type="match status" value="1"/>
</dbReference>
<dbReference type="Pfam" id="PF00664">
    <property type="entry name" value="ABC_membrane"/>
    <property type="match status" value="1"/>
</dbReference>
<feature type="transmembrane region" description="Helical" evidence="9">
    <location>
        <begin position="171"/>
        <end position="194"/>
    </location>
</feature>
<accession>A0AAW1RQP0</accession>
<feature type="region of interest" description="Disordered" evidence="8">
    <location>
        <begin position="622"/>
        <end position="686"/>
    </location>
</feature>
<protein>
    <submittedName>
        <fullName evidence="12">Uncharacterized protein</fullName>
    </submittedName>
</protein>
<keyword evidence="13" id="KW-1185">Reference proteome</keyword>
<evidence type="ECO:0000313" key="13">
    <source>
        <dbReference type="Proteomes" id="UP001438707"/>
    </source>
</evidence>
<dbReference type="InterPro" id="IPR039421">
    <property type="entry name" value="Type_1_exporter"/>
</dbReference>
<feature type="compositionally biased region" description="Polar residues" evidence="8">
    <location>
        <begin position="622"/>
        <end position="632"/>
    </location>
</feature>
<dbReference type="AlphaFoldDB" id="A0AAW1RQP0"/>
<evidence type="ECO:0000256" key="5">
    <source>
        <dbReference type="ARBA" id="ARBA00022840"/>
    </source>
</evidence>
<feature type="domain" description="ABC transporter" evidence="10">
    <location>
        <begin position="379"/>
        <end position="619"/>
    </location>
</feature>
<dbReference type="InterPro" id="IPR036640">
    <property type="entry name" value="ABC1_TM_sf"/>
</dbReference>
<feature type="transmembrane region" description="Helical" evidence="9">
    <location>
        <begin position="284"/>
        <end position="304"/>
    </location>
</feature>
<sequence length="686" mass="73904">MPRPGGMGRGGGRTDYTLLKEGQNALFDEESGKNKATVWRLMGLAQKEAWLLVIATVFLFVSSLATVAVPKLAGELIDVCIKFHAGSSEGKEEAKKHLNHELYEILGILAVGAIGSGMRSWLFNGAAERVMCRLRSRLFGHLMSQEIGFFDRIRTGELMNRLSEDTRLMKSAGTISISIALRATVVSIFGLVLMFVTSPLLTGLTLAILPVLLVAFRIFTVLNKKYTAEGLTASAEASTVAEESFGSIRTVRAFAKERAACMRYDRSIRKVLHQGLLSARAGGFFFGFNFIVGTGAIVCVLWFGARQVVDEKLSPGELSSFVIYALYVGANTGALAGVVSSLIQAVGASQRVFQLLDRMAEMQACGQEVPRGRPEGADLDLRNVSFAYPSRPEIQVLKNVSLHIPPGRKVALVGPSGGGKSTIVNLVQRFYDPTAGIVALDTMNLKSIEHEWLHQQVSIVSQDPTLFAESIFYNIAFGMRRGGDDVSLAQVEEAAKAANCHDFISQFPQGYNTTVGERGVRLSGGQKQRVAIARAILPKPRLLLLDEATSSLDAESEAKVQEALDRVASGRTVLVVAHRLSTVQSASEVVVISHGTIAERGTHAELLQKGGEYATLVRRQLSPSAGDSSASLASVAEDSEGEDTPPPRRGSNMERKDTGQIVDEIMGHVIGSPPGPSANGIHQQNR</sequence>
<dbReference type="FunFam" id="3.40.50.300:FF:000403">
    <property type="entry name" value="ATP-binding cassette sub-family B member 8, mitochondrial"/>
    <property type="match status" value="1"/>
</dbReference>
<dbReference type="SMART" id="SM00382">
    <property type="entry name" value="AAA"/>
    <property type="match status" value="1"/>
</dbReference>
<dbReference type="GO" id="GO:0016887">
    <property type="term" value="F:ATP hydrolysis activity"/>
    <property type="evidence" value="ECO:0007669"/>
    <property type="project" value="InterPro"/>
</dbReference>